<dbReference type="EMBL" id="OX597819">
    <property type="protein sequence ID" value="CAI9724816.1"/>
    <property type="molecule type" value="Genomic_DNA"/>
</dbReference>
<feature type="region of interest" description="Disordered" evidence="1">
    <location>
        <begin position="788"/>
        <end position="870"/>
    </location>
</feature>
<protein>
    <submittedName>
        <fullName evidence="3">Breakpoint cluster region-related isoform X2</fullName>
    </submittedName>
</protein>
<dbReference type="SUPFAM" id="SSF49562">
    <property type="entry name" value="C2 domain (Calcium/lipid-binding domain, CaLB)"/>
    <property type="match status" value="1"/>
</dbReference>
<dbReference type="GO" id="GO:0005096">
    <property type="term" value="F:GTPase activator activity"/>
    <property type="evidence" value="ECO:0007669"/>
    <property type="project" value="InterPro"/>
</dbReference>
<feature type="compositionally biased region" description="Basic and acidic residues" evidence="1">
    <location>
        <begin position="664"/>
        <end position="684"/>
    </location>
</feature>
<name>A0AA36AYT7_OCTVU</name>
<dbReference type="InterPro" id="IPR035892">
    <property type="entry name" value="C2_domain_sf"/>
</dbReference>
<sequence length="870" mass="99699">MVRQSNTPNESCCVPDSSLKTHFAEVPDPECEWYGRANLMEVNYDDTNIDPLTLECVLRDMGEYETLDMYIAEAAAQQEQQQQEDRVKEAEIDIVHPIVWTETPSHDALTNFKLKLLLTLRKILVGEISCTEFNSTSALLNLTEVREILEKQAKSKEEKILDSGSIKAIYEIVNEVIPPTREFMANLSEAIERDLSDPIMCPPYDKLISELPKFESYMKNMVKIKAHIEKNGGVEQVDNMLNLLVLKPYDPFSVMLQHPEWLRYRVYYEVRELIKYTPQHHEDNASLRKVLEYLKPTDNITRMPNYALVKSGYAVHLLDHKRYLCYLFLFPNFLFITRPTLEKNEVRYKPYYSIMLDNDSIKTYDMEFLSDVRTDDIRTTLHELQKTRKQYQIILDMAKCMCEYELTLLVPSLRLIIQEQNGHKNMFLFSSLVELLTWKDLISNSRCGENSLLHSSGTLNVYVHQIRSCDSSLPPADTYVTLEVDSLNGFFARVYRTKVVKECIHPVYDEEFTIPTVCSRSLKISVFRCDAGEEGFKLSMAGIYDIWHGYLNEPESTKCTSAIRLFNTIQKPERDLLYHLIQHLATLYRLASKKTPKPDCMIKVFASVLLVPLLPSYTNAEFRGKADIFTAVLRYLVYLRMAGITFQEEEESPPKKGKKSKKQCSRESSKESQDGSKRSERRCFSDILPKKKGKKSKKQSTQEVPQDGAKSGSRCFPYDQEETPKKKGKKSKKASASREVSKESYASVKSGASSTNDPKPDESMCKQACRREPSNGCEIPFPRCSAEGIIEVNPPTDRETSAESNESQRKKAFTKSQESVNSVAFKSQESVKSGKSNASQGRKKSFLGKLCRKKKDKDKVSCEDIPKLVD</sequence>
<dbReference type="Proteomes" id="UP001162480">
    <property type="component" value="Chromosome 6"/>
</dbReference>
<dbReference type="InterPro" id="IPR037769">
    <property type="entry name" value="Abr/Bcr"/>
</dbReference>
<dbReference type="AlphaFoldDB" id="A0AA36AYT7"/>
<organism evidence="3 4">
    <name type="scientific">Octopus vulgaris</name>
    <name type="common">Common octopus</name>
    <dbReference type="NCBI Taxonomy" id="6645"/>
    <lineage>
        <taxon>Eukaryota</taxon>
        <taxon>Metazoa</taxon>
        <taxon>Spiralia</taxon>
        <taxon>Lophotrochozoa</taxon>
        <taxon>Mollusca</taxon>
        <taxon>Cephalopoda</taxon>
        <taxon>Coleoidea</taxon>
        <taxon>Octopodiformes</taxon>
        <taxon>Octopoda</taxon>
        <taxon>Incirrata</taxon>
        <taxon>Octopodidae</taxon>
        <taxon>Octopus</taxon>
    </lineage>
</organism>
<evidence type="ECO:0000313" key="3">
    <source>
        <dbReference type="EMBL" id="CAI9724816.1"/>
    </source>
</evidence>
<feature type="region of interest" description="Disordered" evidence="1">
    <location>
        <begin position="648"/>
        <end position="767"/>
    </location>
</feature>
<proteinExistence type="predicted"/>
<dbReference type="InterPro" id="IPR000008">
    <property type="entry name" value="C2_dom"/>
</dbReference>
<evidence type="ECO:0000259" key="2">
    <source>
        <dbReference type="PROSITE" id="PS50004"/>
    </source>
</evidence>
<dbReference type="PANTHER" id="PTHR23182:SF1">
    <property type="entry name" value="RHO GTPASE ACTIVATING PROTEIN AT 1A, ISOFORM E"/>
    <property type="match status" value="1"/>
</dbReference>
<keyword evidence="4" id="KW-1185">Reference proteome</keyword>
<dbReference type="SMART" id="SM00239">
    <property type="entry name" value="C2"/>
    <property type="match status" value="1"/>
</dbReference>
<reference evidence="3" key="1">
    <citation type="submission" date="2023-08" db="EMBL/GenBank/DDBJ databases">
        <authorList>
            <person name="Alioto T."/>
            <person name="Alioto T."/>
            <person name="Gomez Garrido J."/>
        </authorList>
    </citation>
    <scope>NUCLEOTIDE SEQUENCE</scope>
</reference>
<feature type="compositionally biased region" description="Basic and acidic residues" evidence="1">
    <location>
        <begin position="857"/>
        <end position="870"/>
    </location>
</feature>
<feature type="compositionally biased region" description="Basic residues" evidence="1">
    <location>
        <begin position="841"/>
        <end position="856"/>
    </location>
</feature>
<feature type="domain" description="C2" evidence="2">
    <location>
        <begin position="438"/>
        <end position="560"/>
    </location>
</feature>
<evidence type="ECO:0000313" key="4">
    <source>
        <dbReference type="Proteomes" id="UP001162480"/>
    </source>
</evidence>
<accession>A0AA36AYT7</accession>
<feature type="compositionally biased region" description="Basic and acidic residues" evidence="1">
    <location>
        <begin position="796"/>
        <end position="809"/>
    </location>
</feature>
<dbReference type="InterPro" id="IPR035899">
    <property type="entry name" value="DBL_dom_sf"/>
</dbReference>
<evidence type="ECO:0000256" key="1">
    <source>
        <dbReference type="SAM" id="MobiDB-lite"/>
    </source>
</evidence>
<dbReference type="GO" id="GO:0016020">
    <property type="term" value="C:membrane"/>
    <property type="evidence" value="ECO:0007669"/>
    <property type="project" value="TreeGrafter"/>
</dbReference>
<dbReference type="PANTHER" id="PTHR23182">
    <property type="entry name" value="BREAKPOINT CLUSTER REGION PROTEIN BCR"/>
    <property type="match status" value="1"/>
</dbReference>
<feature type="compositionally biased region" description="Basic residues" evidence="1">
    <location>
        <begin position="726"/>
        <end position="735"/>
    </location>
</feature>
<dbReference type="Pfam" id="PF00168">
    <property type="entry name" value="C2"/>
    <property type="match status" value="1"/>
</dbReference>
<dbReference type="PROSITE" id="PS50004">
    <property type="entry name" value="C2"/>
    <property type="match status" value="1"/>
</dbReference>
<dbReference type="Gene3D" id="2.60.40.150">
    <property type="entry name" value="C2 domain"/>
    <property type="match status" value="1"/>
</dbReference>
<feature type="compositionally biased region" description="Basic and acidic residues" evidence="1">
    <location>
        <begin position="758"/>
        <end position="767"/>
    </location>
</feature>
<feature type="compositionally biased region" description="Polar residues" evidence="1">
    <location>
        <begin position="814"/>
        <end position="840"/>
    </location>
</feature>
<dbReference type="SUPFAM" id="SSF48065">
    <property type="entry name" value="DBL homology domain (DH-domain)"/>
    <property type="match status" value="1"/>
</dbReference>
<gene>
    <name evidence="3" type="ORF">OCTVUL_1B011169</name>
</gene>